<dbReference type="EMBL" id="FWZT01000031">
    <property type="protein sequence ID" value="SMF77407.1"/>
    <property type="molecule type" value="Genomic_DNA"/>
</dbReference>
<name>A0A1Y6CN11_9BACT</name>
<feature type="signal peptide" evidence="1">
    <location>
        <begin position="1"/>
        <end position="21"/>
    </location>
</feature>
<protein>
    <submittedName>
        <fullName evidence="2">Uncharacterized protein</fullName>
    </submittedName>
</protein>
<dbReference type="Proteomes" id="UP000192907">
    <property type="component" value="Unassembled WGS sequence"/>
</dbReference>
<dbReference type="OrthoDB" id="256696at2"/>
<keyword evidence="3" id="KW-1185">Reference proteome</keyword>
<reference evidence="3" key="1">
    <citation type="submission" date="2017-04" db="EMBL/GenBank/DDBJ databases">
        <authorList>
            <person name="Varghese N."/>
            <person name="Submissions S."/>
        </authorList>
    </citation>
    <scope>NUCLEOTIDE SEQUENCE [LARGE SCALE GENOMIC DNA]</scope>
    <source>
        <strain evidence="3">RKEM611</strain>
    </source>
</reference>
<sequence>MRLRLMGLGLGLALTSGTGLAQEAYQGSRFQDVWEQVTSDPYDGLPQYQVTFKSLFDGFRNLLLESSERTIDNQSDVLPYFNKLLHPNGVCLKGTWNITAETDYTGYFAKGSEGLIIARASTALSNTKTGTNRAFGLAGKIYPTTDEGHLERLKTANFFTIEDLGGKRGRYFLDAENTNDIIKISPSLTAFLNGLVGATAGLAFAEADDSNILTALIRELYPIGELGLAEGQESKSPIWMRVVGNETMPRIDAGDFRDELNIGNYPGGLIMDIEVASDGKRLGKKKWQKIGYIRFDDSAVSSSCDHRLHFAHPKSRKQY</sequence>
<evidence type="ECO:0000313" key="2">
    <source>
        <dbReference type="EMBL" id="SMF77407.1"/>
    </source>
</evidence>
<gene>
    <name evidence="2" type="ORF">SAMN06296036_13141</name>
</gene>
<organism evidence="2 3">
    <name type="scientific">Pseudobacteriovorax antillogorgiicola</name>
    <dbReference type="NCBI Taxonomy" id="1513793"/>
    <lineage>
        <taxon>Bacteria</taxon>
        <taxon>Pseudomonadati</taxon>
        <taxon>Bdellovibrionota</taxon>
        <taxon>Oligoflexia</taxon>
        <taxon>Oligoflexales</taxon>
        <taxon>Pseudobacteriovoracaceae</taxon>
        <taxon>Pseudobacteriovorax</taxon>
    </lineage>
</organism>
<feature type="chain" id="PRO_5012124964" evidence="1">
    <location>
        <begin position="22"/>
        <end position="319"/>
    </location>
</feature>
<dbReference type="RefSeq" id="WP_132325118.1">
    <property type="nucleotide sequence ID" value="NZ_FWZT01000031.1"/>
</dbReference>
<evidence type="ECO:0000256" key="1">
    <source>
        <dbReference type="SAM" id="SignalP"/>
    </source>
</evidence>
<dbReference type="AlphaFoldDB" id="A0A1Y6CN11"/>
<accession>A0A1Y6CN11</accession>
<proteinExistence type="predicted"/>
<dbReference type="STRING" id="1513793.SAMN06296036_13141"/>
<keyword evidence="1" id="KW-0732">Signal</keyword>
<evidence type="ECO:0000313" key="3">
    <source>
        <dbReference type="Proteomes" id="UP000192907"/>
    </source>
</evidence>